<gene>
    <name evidence="2" type="ORF">C2S_8297</name>
</gene>
<evidence type="ECO:0000256" key="1">
    <source>
        <dbReference type="SAM" id="MobiDB-lite"/>
    </source>
</evidence>
<feature type="region of interest" description="Disordered" evidence="1">
    <location>
        <begin position="42"/>
        <end position="67"/>
    </location>
</feature>
<protein>
    <submittedName>
        <fullName evidence="2">Uncharacterized protein</fullName>
    </submittedName>
</protein>
<dbReference type="EMBL" id="CABFJX010000312">
    <property type="protein sequence ID" value="VTT71073.1"/>
    <property type="molecule type" value="Genomic_DNA"/>
</dbReference>
<name>A0A2H3T0F0_FUSFU</name>
<evidence type="ECO:0000313" key="3">
    <source>
        <dbReference type="Proteomes" id="UP000760494"/>
    </source>
</evidence>
<comment type="caution">
    <text evidence="2">The sequence shown here is derived from an EMBL/GenBank/DDBJ whole genome shotgun (WGS) entry which is preliminary data.</text>
</comment>
<proteinExistence type="predicted"/>
<dbReference type="Proteomes" id="UP000760494">
    <property type="component" value="Unassembled WGS sequence"/>
</dbReference>
<feature type="compositionally biased region" description="Basic and acidic residues" evidence="1">
    <location>
        <begin position="54"/>
        <end position="67"/>
    </location>
</feature>
<dbReference type="AlphaFoldDB" id="A0A2H3T0F0"/>
<organism evidence="2 3">
    <name type="scientific">Fusarium fujikuroi</name>
    <name type="common">Bakanae and foot rot disease fungus</name>
    <name type="synonym">Gibberella fujikuroi</name>
    <dbReference type="NCBI Taxonomy" id="5127"/>
    <lineage>
        <taxon>Eukaryota</taxon>
        <taxon>Fungi</taxon>
        <taxon>Dikarya</taxon>
        <taxon>Ascomycota</taxon>
        <taxon>Pezizomycotina</taxon>
        <taxon>Sordariomycetes</taxon>
        <taxon>Hypocreomycetidae</taxon>
        <taxon>Hypocreales</taxon>
        <taxon>Nectriaceae</taxon>
        <taxon>Fusarium</taxon>
        <taxon>Fusarium fujikuroi species complex</taxon>
    </lineage>
</organism>
<evidence type="ECO:0000313" key="2">
    <source>
        <dbReference type="EMBL" id="VTT71073.1"/>
    </source>
</evidence>
<reference evidence="2" key="1">
    <citation type="submission" date="2019-05" db="EMBL/GenBank/DDBJ databases">
        <authorList>
            <person name="Piombo E."/>
        </authorList>
    </citation>
    <scope>NUCLEOTIDE SEQUENCE</scope>
    <source>
        <strain evidence="2">C2S</strain>
    </source>
</reference>
<sequence length="135" mass="14885">MTSHSVIEKELVLDGVVTYALGSDNSGRVIMDARWVSSRTVSTNQTGTGRAIRKGSDHDNDGAAKEHTPSFEGDWHIEYFGPEGQLAVTPFLLRLKKNNQIYHGTWSLPNGDPVLYGFGFENGGNLVMRYGSPRE</sequence>
<accession>A0A2H3T0F0</accession>